<dbReference type="InterPro" id="IPR020846">
    <property type="entry name" value="MFS_dom"/>
</dbReference>
<accession>A0A5E5QTI9</accession>
<dbReference type="GO" id="GO:0022857">
    <property type="term" value="F:transmembrane transporter activity"/>
    <property type="evidence" value="ECO:0007669"/>
    <property type="project" value="InterPro"/>
</dbReference>
<dbReference type="PROSITE" id="PS50850">
    <property type="entry name" value="MFS"/>
    <property type="match status" value="1"/>
</dbReference>
<evidence type="ECO:0000256" key="3">
    <source>
        <dbReference type="ARBA" id="ARBA00023136"/>
    </source>
</evidence>
<feature type="domain" description="Major facilitator superfamily (MFS) profile" evidence="4">
    <location>
        <begin position="27"/>
        <end position="415"/>
    </location>
</feature>
<proteinExistence type="predicted"/>
<dbReference type="InterPro" id="IPR011701">
    <property type="entry name" value="MFS"/>
</dbReference>
<dbReference type="AlphaFoldDB" id="A0A5E5QTI9"/>
<dbReference type="Pfam" id="PF07690">
    <property type="entry name" value="MFS_1"/>
    <property type="match status" value="1"/>
</dbReference>
<gene>
    <name evidence="5" type="primary">yhjX_1</name>
    <name evidence="5" type="ORF">TUEID40_00448</name>
</gene>
<dbReference type="InterPro" id="IPR036259">
    <property type="entry name" value="MFS_trans_sf"/>
</dbReference>
<dbReference type="PANTHER" id="PTHR11360">
    <property type="entry name" value="MONOCARBOXYLATE TRANSPORTER"/>
    <property type="match status" value="1"/>
</dbReference>
<reference evidence="5" key="1">
    <citation type="submission" date="2019-09" db="EMBL/GenBank/DDBJ databases">
        <authorList>
            <person name="Gross C."/>
            <person name="Bohn E."/>
        </authorList>
    </citation>
    <scope>NUCLEOTIDE SEQUENCE</scope>
    <source>
        <strain evidence="5">ID40</strain>
    </source>
</reference>
<dbReference type="RefSeq" id="WP_029528823.1">
    <property type="nucleotide sequence ID" value="NZ_CP039749.1"/>
</dbReference>
<evidence type="ECO:0000313" key="5">
    <source>
        <dbReference type="EMBL" id="VVH79301.1"/>
    </source>
</evidence>
<dbReference type="EMBL" id="LR700248">
    <property type="protein sequence ID" value="VVH79301.1"/>
    <property type="molecule type" value="Genomic_DNA"/>
</dbReference>
<dbReference type="SUPFAM" id="SSF103473">
    <property type="entry name" value="MFS general substrate transporter"/>
    <property type="match status" value="1"/>
</dbReference>
<keyword evidence="1" id="KW-0812">Transmembrane</keyword>
<dbReference type="Gene3D" id="1.20.1250.20">
    <property type="entry name" value="MFS general substrate transporter like domains"/>
    <property type="match status" value="2"/>
</dbReference>
<keyword evidence="3" id="KW-0472">Membrane</keyword>
<evidence type="ECO:0000259" key="4">
    <source>
        <dbReference type="PROSITE" id="PS50850"/>
    </source>
</evidence>
<sequence>MSGVAREAMEDVAPAPAVGEFGVASCGVLLASVVGVIFGPTGLVISSFSLFIEPIAADLDWDRGQSALPVTLLGLAVALSSPLKGWLVDRWGARALVLPLTAALALCLASLALARSGWQLYLLFALLGLLTPGNIPYARILGGWFERRRGAAYGILGLGFGVGGPLALYLGSACIDAFGWRATFLVYGLLEGLLALPLLYALFRERPGDLPQARRTPADALPGATPGQAWRSADFWLIVGNLILGVFAVTGVMVHGVPLLQERGLSREVATDVLAALWVGMIVSQPALGYLLDRYDTPRIALPFALLAALGLLLLLLGGPPALLWGAVFLIGLGAGGETGTTQYFVSRYFGLRHFSVIYGSIQPFTFAIAISLGSWLLGYFYDRAGSYAGSTLVLLGAFGVAAGLLVMLGRYRYAIDGEACSHGRD</sequence>
<keyword evidence="2" id="KW-1133">Transmembrane helix</keyword>
<evidence type="ECO:0000256" key="2">
    <source>
        <dbReference type="ARBA" id="ARBA00022989"/>
    </source>
</evidence>
<dbReference type="PANTHER" id="PTHR11360:SF284">
    <property type="entry name" value="EG:103B4.3 PROTEIN-RELATED"/>
    <property type="match status" value="1"/>
</dbReference>
<protein>
    <submittedName>
        <fullName evidence="5">Putative MFS-type transporter YhjX</fullName>
    </submittedName>
</protein>
<organism evidence="5">
    <name type="scientific">Pseudomonas aeruginosa</name>
    <dbReference type="NCBI Taxonomy" id="287"/>
    <lineage>
        <taxon>Bacteria</taxon>
        <taxon>Pseudomonadati</taxon>
        <taxon>Pseudomonadota</taxon>
        <taxon>Gammaproteobacteria</taxon>
        <taxon>Pseudomonadales</taxon>
        <taxon>Pseudomonadaceae</taxon>
        <taxon>Pseudomonas</taxon>
    </lineage>
</organism>
<evidence type="ECO:0000256" key="1">
    <source>
        <dbReference type="ARBA" id="ARBA00022692"/>
    </source>
</evidence>
<dbReference type="InterPro" id="IPR050327">
    <property type="entry name" value="Proton-linked_MCT"/>
</dbReference>
<dbReference type="CDD" id="cd17355">
    <property type="entry name" value="MFS_YcxA_like"/>
    <property type="match status" value="1"/>
</dbReference>
<name>A0A5E5QTI9_PSEAI</name>